<dbReference type="PANTHER" id="PTHR33567:SF3">
    <property type="entry name" value="CHROMATE ION TRANSPORTER (EUROFUNG)"/>
    <property type="match status" value="1"/>
</dbReference>
<reference evidence="8" key="1">
    <citation type="submission" date="2022-06" db="EMBL/GenBank/DDBJ databases">
        <title>CFH 74404 Thermomicrobiaceae sp.</title>
        <authorList>
            <person name="Ming H."/>
            <person name="Li W.-J."/>
            <person name="Zhao Z."/>
        </authorList>
    </citation>
    <scope>NUCLEOTIDE SEQUENCE</scope>
    <source>
        <strain evidence="8">CFH 74404</strain>
    </source>
</reference>
<evidence type="ECO:0000256" key="5">
    <source>
        <dbReference type="ARBA" id="ARBA00022989"/>
    </source>
</evidence>
<evidence type="ECO:0000256" key="6">
    <source>
        <dbReference type="ARBA" id="ARBA00023136"/>
    </source>
</evidence>
<feature type="transmembrane region" description="Helical" evidence="7">
    <location>
        <begin position="23"/>
        <end position="45"/>
    </location>
</feature>
<evidence type="ECO:0000256" key="3">
    <source>
        <dbReference type="ARBA" id="ARBA00022475"/>
    </source>
</evidence>
<feature type="transmembrane region" description="Helical" evidence="7">
    <location>
        <begin position="198"/>
        <end position="219"/>
    </location>
</feature>
<gene>
    <name evidence="8" type="primary">chrA</name>
    <name evidence="8" type="ORF">NET02_15085</name>
</gene>
<dbReference type="InterPro" id="IPR014047">
    <property type="entry name" value="Chr_Tranpt_l_chain"/>
</dbReference>
<dbReference type="GO" id="GO:0015109">
    <property type="term" value="F:chromate transmembrane transporter activity"/>
    <property type="evidence" value="ECO:0007669"/>
    <property type="project" value="InterPro"/>
</dbReference>
<feature type="transmembrane region" description="Helical" evidence="7">
    <location>
        <begin position="295"/>
        <end position="313"/>
    </location>
</feature>
<dbReference type="RefSeq" id="WP_284058259.1">
    <property type="nucleotide sequence ID" value="NZ_JAMSLR010000016.1"/>
</dbReference>
<feature type="transmembrane region" description="Helical" evidence="7">
    <location>
        <begin position="93"/>
        <end position="114"/>
    </location>
</feature>
<evidence type="ECO:0000256" key="1">
    <source>
        <dbReference type="ARBA" id="ARBA00004651"/>
    </source>
</evidence>
<dbReference type="Pfam" id="PF02417">
    <property type="entry name" value="Chromate_transp"/>
    <property type="match status" value="2"/>
</dbReference>
<comment type="caution">
    <text evidence="8">The sequence shown here is derived from an EMBL/GenBank/DDBJ whole genome shotgun (WGS) entry which is preliminary data.</text>
</comment>
<sequence>MPDREMATGRTVPAVEPGPLGEVAWVALKLGFTAFGGPAAHIAMLREEVVVRRRWLSEQYFLDLIGATNLIPGPNSTEMVIHCGYLRAGWRGLIAAGTLFITPAALMVLGLAWAYVRWGSTPEAGWLLYGIKPVIIAIVGQALWGLARAAVRSVFLATVGLAALVLYFLGINEIAILFGGALAVLLVHLARQWRGSSAAMLLPLGGLPLPALSLAAPAVPVSLLQLFLTFLKIGAVLYGSGYVLLAFLRRDFVERLGWLTDQQLLDAVAVGQFTPGPVFTTATFVGYLVAGWPGAVLATIGIFLPSFLFVAAIEPFVPRLRRSPWTAPLLDGVNVAAMALMAAVSWQLGREAIVDPLTAGLALIALVLLLRFKVNSAWLVLAGGAIGVVVRLLGG</sequence>
<feature type="transmembrane region" description="Helical" evidence="7">
    <location>
        <begin position="126"/>
        <end position="144"/>
    </location>
</feature>
<dbReference type="InterPro" id="IPR003370">
    <property type="entry name" value="Chromate_transpt"/>
</dbReference>
<feature type="transmembrane region" description="Helical" evidence="7">
    <location>
        <begin position="377"/>
        <end position="394"/>
    </location>
</feature>
<feature type="transmembrane region" description="Helical" evidence="7">
    <location>
        <begin position="352"/>
        <end position="370"/>
    </location>
</feature>
<accession>A0AA41WJD5</accession>
<evidence type="ECO:0000256" key="2">
    <source>
        <dbReference type="ARBA" id="ARBA00005262"/>
    </source>
</evidence>
<dbReference type="GO" id="GO:0005886">
    <property type="term" value="C:plasma membrane"/>
    <property type="evidence" value="ECO:0007669"/>
    <property type="project" value="UniProtKB-SubCell"/>
</dbReference>
<dbReference type="AlphaFoldDB" id="A0AA41WJD5"/>
<name>A0AA41WJD5_9BACT</name>
<proteinExistence type="inferred from homology"/>
<keyword evidence="6 7" id="KW-0472">Membrane</keyword>
<dbReference type="PIRSF" id="PIRSF004810">
    <property type="entry name" value="ChrA"/>
    <property type="match status" value="1"/>
</dbReference>
<keyword evidence="9" id="KW-1185">Reference proteome</keyword>
<evidence type="ECO:0000256" key="7">
    <source>
        <dbReference type="SAM" id="Phobius"/>
    </source>
</evidence>
<evidence type="ECO:0000313" key="9">
    <source>
        <dbReference type="Proteomes" id="UP001165306"/>
    </source>
</evidence>
<evidence type="ECO:0000313" key="8">
    <source>
        <dbReference type="EMBL" id="MCM8750471.1"/>
    </source>
</evidence>
<feature type="transmembrane region" description="Helical" evidence="7">
    <location>
        <begin position="149"/>
        <end position="168"/>
    </location>
</feature>
<protein>
    <submittedName>
        <fullName evidence="8">Chromate efflux transporter</fullName>
    </submittedName>
</protein>
<keyword evidence="3" id="KW-1003">Cell membrane</keyword>
<dbReference type="PANTHER" id="PTHR33567">
    <property type="entry name" value="CHROMATE ION TRANSPORTER (EUROFUNG)"/>
    <property type="match status" value="1"/>
</dbReference>
<feature type="transmembrane region" description="Helical" evidence="7">
    <location>
        <begin position="225"/>
        <end position="248"/>
    </location>
</feature>
<keyword evidence="4 7" id="KW-0812">Transmembrane</keyword>
<organism evidence="8 9">
    <name type="scientific">Thermalbibacter longus</name>
    <dbReference type="NCBI Taxonomy" id="2951981"/>
    <lineage>
        <taxon>Bacteria</taxon>
        <taxon>Pseudomonadati</taxon>
        <taxon>Thermomicrobiota</taxon>
        <taxon>Thermomicrobia</taxon>
        <taxon>Thermomicrobiales</taxon>
        <taxon>Thermomicrobiaceae</taxon>
        <taxon>Thermalbibacter</taxon>
    </lineage>
</organism>
<evidence type="ECO:0000256" key="4">
    <source>
        <dbReference type="ARBA" id="ARBA00022692"/>
    </source>
</evidence>
<feature type="transmembrane region" description="Helical" evidence="7">
    <location>
        <begin position="268"/>
        <end position="289"/>
    </location>
</feature>
<dbReference type="NCBIfam" id="TIGR00937">
    <property type="entry name" value="2A51"/>
    <property type="match status" value="1"/>
</dbReference>
<dbReference type="EMBL" id="JAMSLR010000016">
    <property type="protein sequence ID" value="MCM8750471.1"/>
    <property type="molecule type" value="Genomic_DNA"/>
</dbReference>
<dbReference type="Proteomes" id="UP001165306">
    <property type="component" value="Unassembled WGS sequence"/>
</dbReference>
<comment type="similarity">
    <text evidence="2">Belongs to the chromate ion transporter (CHR) (TC 2.A.51) family.</text>
</comment>
<keyword evidence="5 7" id="KW-1133">Transmembrane helix</keyword>
<comment type="subcellular location">
    <subcellularLocation>
        <location evidence="1">Cell membrane</location>
        <topology evidence="1">Multi-pass membrane protein</topology>
    </subcellularLocation>
</comment>